<name>A0A3D8VTB0_9BACI</name>
<reference evidence="3 4" key="1">
    <citation type="submission" date="2018-08" db="EMBL/GenBank/DDBJ databases">
        <title>Genome sequence of strict halophilic Halobacillus trueperi SS1 isolated from Lunsu, a salty water body of North West Himalayas.</title>
        <authorList>
            <person name="Gupta S."/>
            <person name="Sharma P."/>
            <person name="Dev K."/>
            <person name="Baumler D."/>
            <person name="Sourirajan A."/>
        </authorList>
    </citation>
    <scope>NUCLEOTIDE SEQUENCE [LARGE SCALE GENOMIC DNA]</scope>
    <source>
        <strain evidence="3 4">SS1</strain>
    </source>
</reference>
<keyword evidence="1" id="KW-1133">Transmembrane helix</keyword>
<dbReference type="EMBL" id="QTLC01000022">
    <property type="protein sequence ID" value="RDY72038.1"/>
    <property type="molecule type" value="Genomic_DNA"/>
</dbReference>
<feature type="signal peptide" evidence="2">
    <location>
        <begin position="1"/>
        <end position="21"/>
    </location>
</feature>
<feature type="transmembrane region" description="Helical" evidence="1">
    <location>
        <begin position="86"/>
        <end position="104"/>
    </location>
</feature>
<protein>
    <submittedName>
        <fullName evidence="3">Uncharacterized protein</fullName>
    </submittedName>
</protein>
<keyword evidence="1" id="KW-0472">Membrane</keyword>
<keyword evidence="2" id="KW-0732">Signal</keyword>
<comment type="caution">
    <text evidence="3">The sequence shown here is derived from an EMBL/GenBank/DDBJ whole genome shotgun (WGS) entry which is preliminary data.</text>
</comment>
<dbReference type="RefSeq" id="WP_115893496.1">
    <property type="nucleotide sequence ID" value="NZ_QTLC01000022.1"/>
</dbReference>
<dbReference type="AlphaFoldDB" id="A0A3D8VTB0"/>
<keyword evidence="1" id="KW-0812">Transmembrane</keyword>
<evidence type="ECO:0000313" key="3">
    <source>
        <dbReference type="EMBL" id="RDY72038.1"/>
    </source>
</evidence>
<evidence type="ECO:0000313" key="4">
    <source>
        <dbReference type="Proteomes" id="UP000257032"/>
    </source>
</evidence>
<proteinExistence type="predicted"/>
<accession>A0A3D8VTB0</accession>
<sequence length="173" mass="19914">MNRGILIFFCVLLFLSVTVQASSPFVTSEEEAAGYYYQVTKEENTYTWLIEGKDNIQTVIETEENEDRLQSFRTGVENANSHLSTLWITGVFFIIVSTLTLYLFNKRSHVVKESLPVIIAALCIPIYILFKASIELSQALNDAEYYFQSLIRQGGYDVQHFYGALYIFRLFND</sequence>
<evidence type="ECO:0000256" key="2">
    <source>
        <dbReference type="SAM" id="SignalP"/>
    </source>
</evidence>
<gene>
    <name evidence="3" type="ORF">DXT76_04120</name>
</gene>
<organism evidence="3 4">
    <name type="scientific">Halobacillus trueperi</name>
    <dbReference type="NCBI Taxonomy" id="156205"/>
    <lineage>
        <taxon>Bacteria</taxon>
        <taxon>Bacillati</taxon>
        <taxon>Bacillota</taxon>
        <taxon>Bacilli</taxon>
        <taxon>Bacillales</taxon>
        <taxon>Bacillaceae</taxon>
        <taxon>Halobacillus</taxon>
    </lineage>
</organism>
<feature type="chain" id="PRO_5017723065" evidence="2">
    <location>
        <begin position="22"/>
        <end position="173"/>
    </location>
</feature>
<feature type="transmembrane region" description="Helical" evidence="1">
    <location>
        <begin position="116"/>
        <end position="134"/>
    </location>
</feature>
<dbReference type="Proteomes" id="UP000257032">
    <property type="component" value="Unassembled WGS sequence"/>
</dbReference>
<evidence type="ECO:0000256" key="1">
    <source>
        <dbReference type="SAM" id="Phobius"/>
    </source>
</evidence>